<feature type="region of interest" description="Disordered" evidence="1">
    <location>
        <begin position="29"/>
        <end position="63"/>
    </location>
</feature>
<dbReference type="EMBL" id="JACGWN010000007">
    <property type="protein sequence ID" value="KAL0445378.1"/>
    <property type="molecule type" value="Genomic_DNA"/>
</dbReference>
<accession>A0AAW2WV35</accession>
<organism evidence="2">
    <name type="scientific">Sesamum latifolium</name>
    <dbReference type="NCBI Taxonomy" id="2727402"/>
    <lineage>
        <taxon>Eukaryota</taxon>
        <taxon>Viridiplantae</taxon>
        <taxon>Streptophyta</taxon>
        <taxon>Embryophyta</taxon>
        <taxon>Tracheophyta</taxon>
        <taxon>Spermatophyta</taxon>
        <taxon>Magnoliopsida</taxon>
        <taxon>eudicotyledons</taxon>
        <taxon>Gunneridae</taxon>
        <taxon>Pentapetalae</taxon>
        <taxon>asterids</taxon>
        <taxon>lamiids</taxon>
        <taxon>Lamiales</taxon>
        <taxon>Pedaliaceae</taxon>
        <taxon>Sesamum</taxon>
    </lineage>
</organism>
<evidence type="ECO:0000313" key="2">
    <source>
        <dbReference type="EMBL" id="KAL0445378.1"/>
    </source>
</evidence>
<proteinExistence type="predicted"/>
<protein>
    <submittedName>
        <fullName evidence="2">Uncharacterized protein</fullName>
    </submittedName>
</protein>
<gene>
    <name evidence="2" type="ORF">Slati_2260500</name>
</gene>
<reference evidence="2" key="1">
    <citation type="submission" date="2020-06" db="EMBL/GenBank/DDBJ databases">
        <authorList>
            <person name="Li T."/>
            <person name="Hu X."/>
            <person name="Zhang T."/>
            <person name="Song X."/>
            <person name="Zhang H."/>
            <person name="Dai N."/>
            <person name="Sheng W."/>
            <person name="Hou X."/>
            <person name="Wei L."/>
        </authorList>
    </citation>
    <scope>NUCLEOTIDE SEQUENCE</scope>
    <source>
        <strain evidence="2">KEN1</strain>
        <tissue evidence="2">Leaf</tissue>
    </source>
</reference>
<name>A0AAW2WV35_9LAMI</name>
<feature type="compositionally biased region" description="Basic and acidic residues" evidence="1">
    <location>
        <begin position="39"/>
        <end position="53"/>
    </location>
</feature>
<reference evidence="2" key="2">
    <citation type="journal article" date="2024" name="Plant">
        <title>Genomic evolution and insights into agronomic trait innovations of Sesamum species.</title>
        <authorList>
            <person name="Miao H."/>
            <person name="Wang L."/>
            <person name="Qu L."/>
            <person name="Liu H."/>
            <person name="Sun Y."/>
            <person name="Le M."/>
            <person name="Wang Q."/>
            <person name="Wei S."/>
            <person name="Zheng Y."/>
            <person name="Lin W."/>
            <person name="Duan Y."/>
            <person name="Cao H."/>
            <person name="Xiong S."/>
            <person name="Wang X."/>
            <person name="Wei L."/>
            <person name="Li C."/>
            <person name="Ma Q."/>
            <person name="Ju M."/>
            <person name="Zhao R."/>
            <person name="Li G."/>
            <person name="Mu C."/>
            <person name="Tian Q."/>
            <person name="Mei H."/>
            <person name="Zhang T."/>
            <person name="Gao T."/>
            <person name="Zhang H."/>
        </authorList>
    </citation>
    <scope>NUCLEOTIDE SEQUENCE</scope>
    <source>
        <strain evidence="2">KEN1</strain>
    </source>
</reference>
<comment type="caution">
    <text evidence="2">The sequence shown here is derived from an EMBL/GenBank/DDBJ whole genome shotgun (WGS) entry which is preliminary data.</text>
</comment>
<sequence>MAGGVGEAQIDILQADKCYVEAIKRGKKKVVEESSGEENSNKPTKDPVPRPELQEEAPVAVQSVRNSSLLSSYQVTQTK</sequence>
<dbReference type="AlphaFoldDB" id="A0AAW2WV35"/>
<evidence type="ECO:0000256" key="1">
    <source>
        <dbReference type="SAM" id="MobiDB-lite"/>
    </source>
</evidence>